<comment type="caution">
    <text evidence="13">The sequence shown here is derived from an EMBL/GenBank/DDBJ whole genome shotgun (WGS) entry which is preliminary data.</text>
</comment>
<proteinExistence type="inferred from homology"/>
<sequence length="557" mass="62581">MLKHLYISNFTLIDELDITFSSGFSVITGETGAGKSIIIGAVGMLLGNRADVKMIKSGKDKCVVEAIFSISDYDRNFIDRFLEDSNLDSNGSECILRREINTNGKNRAFINDTPVTLSTLKSLGEHLMDIHSQHQNLMLNKEDFQLNVIDIFAQNKAILTEYQNLYKCYKDEVCKLNELQDTIARIKENEDFLKFQNKELSDANLENGEQEHLEQQSEVLTHAEDIKSALFNVDGILSGNEQNIISMLKNAYDSMYNIQTVYPDAENLAERLNNCHIELKDISREVVSHTDGIDYDPDKLQYINARLDTIYTLENKFHVDSVSELIRKHEEIESQLNKIDNFDNELAELQDKVKDLRNSCIRHAGLLTESRRKAANLLEKELASRLVPLGIPNIRFKIEMTLQKELTAKGLDKVTYLFSSNTSSPLQPIAQVASGGEISRVMLSLKAMMSKVAGLPTIIFDEIDVGVSGRVAEQMAHIMRELGDGDHQVICITHLPQIAAIGTSHYKVTKTETPEGTNSRMSVLSYEERVKEIAQMLSGTDISGAAIENARTLLKLN</sequence>
<evidence type="ECO:0000256" key="2">
    <source>
        <dbReference type="ARBA" id="ARBA00009441"/>
    </source>
</evidence>
<dbReference type="Gene3D" id="3.40.50.300">
    <property type="entry name" value="P-loop containing nucleotide triphosphate hydrolases"/>
    <property type="match status" value="2"/>
</dbReference>
<organism evidence="13 15">
    <name type="scientific">Leyella lascolaii</name>
    <dbReference type="NCBI Taxonomy" id="1776379"/>
    <lineage>
        <taxon>Bacteria</taxon>
        <taxon>Pseudomonadati</taxon>
        <taxon>Bacteroidota</taxon>
        <taxon>Bacteroidia</taxon>
        <taxon>Bacteroidales</taxon>
        <taxon>Prevotellaceae</taxon>
        <taxon>Leyella</taxon>
    </lineage>
</organism>
<evidence type="ECO:0000256" key="4">
    <source>
        <dbReference type="ARBA" id="ARBA00022741"/>
    </source>
</evidence>
<evidence type="ECO:0000256" key="10">
    <source>
        <dbReference type="SAM" id="Coils"/>
    </source>
</evidence>
<keyword evidence="14" id="KW-1185">Reference proteome</keyword>
<evidence type="ECO:0000256" key="7">
    <source>
        <dbReference type="ARBA" id="ARBA00023204"/>
    </source>
</evidence>
<keyword evidence="7 9" id="KW-0234">DNA repair</keyword>
<reference evidence="13" key="1">
    <citation type="submission" date="2023-06" db="EMBL/GenBank/DDBJ databases">
        <authorList>
            <person name="Zeman M."/>
            <person name="Kubasova T."/>
            <person name="Jahodarova E."/>
            <person name="Nykrynova M."/>
            <person name="Rychlik I."/>
        </authorList>
    </citation>
    <scope>NUCLEOTIDE SEQUENCE</scope>
    <source>
        <strain evidence="13">ET15</strain>
        <strain evidence="12">ET37</strain>
    </source>
</reference>
<dbReference type="Proteomes" id="UP001168478">
    <property type="component" value="Unassembled WGS sequence"/>
</dbReference>
<reference evidence="13" key="2">
    <citation type="submission" date="2023-08" db="EMBL/GenBank/DDBJ databases">
        <title>Identification and characterization of horizontal gene transfer across gut microbiota members of farm animals based on homology search.</title>
        <authorList>
            <person name="Schwarzerova J."/>
            <person name="Nykrynova M."/>
            <person name="Jureckova K."/>
            <person name="Cejkova D."/>
            <person name="Rychlik I."/>
        </authorList>
    </citation>
    <scope>NUCLEOTIDE SEQUENCE</scope>
    <source>
        <strain evidence="13">ET15</strain>
        <strain evidence="12">ET37</strain>
    </source>
</reference>
<dbReference type="EMBL" id="JAUEIF010000011">
    <property type="protein sequence ID" value="MDN0026051.1"/>
    <property type="molecule type" value="Genomic_DNA"/>
</dbReference>
<evidence type="ECO:0000256" key="8">
    <source>
        <dbReference type="ARBA" id="ARBA00033408"/>
    </source>
</evidence>
<keyword evidence="10" id="KW-0175">Coiled coil</keyword>
<comment type="similarity">
    <text evidence="2 9">Belongs to the RecN family.</text>
</comment>
<dbReference type="PIRSF" id="PIRSF003128">
    <property type="entry name" value="RecN"/>
    <property type="match status" value="1"/>
</dbReference>
<dbReference type="EMBL" id="JAUEIE010000017">
    <property type="protein sequence ID" value="MDN0023731.1"/>
    <property type="molecule type" value="Genomic_DNA"/>
</dbReference>
<dbReference type="GO" id="GO:0043590">
    <property type="term" value="C:bacterial nucleoid"/>
    <property type="evidence" value="ECO:0007669"/>
    <property type="project" value="TreeGrafter"/>
</dbReference>
<dbReference type="AlphaFoldDB" id="A0AAW7JYF1"/>
<dbReference type="RefSeq" id="WP_289826191.1">
    <property type="nucleotide sequence ID" value="NZ_JAUEIE010000017.1"/>
</dbReference>
<evidence type="ECO:0000313" key="15">
    <source>
        <dbReference type="Proteomes" id="UP001168478"/>
    </source>
</evidence>
<feature type="domain" description="RecF/RecN/SMC N-terminal" evidence="11">
    <location>
        <begin position="1"/>
        <end position="512"/>
    </location>
</feature>
<dbReference type="NCBIfam" id="NF008121">
    <property type="entry name" value="PRK10869.1"/>
    <property type="match status" value="1"/>
</dbReference>
<dbReference type="Proteomes" id="UP001167831">
    <property type="component" value="Unassembled WGS sequence"/>
</dbReference>
<comment type="function">
    <text evidence="1 9">May be involved in recombinational repair of damaged DNA.</text>
</comment>
<dbReference type="GO" id="GO:0006281">
    <property type="term" value="P:DNA repair"/>
    <property type="evidence" value="ECO:0007669"/>
    <property type="project" value="UniProtKB-KW"/>
</dbReference>
<evidence type="ECO:0000256" key="1">
    <source>
        <dbReference type="ARBA" id="ARBA00003618"/>
    </source>
</evidence>
<accession>A0AAW7JYF1</accession>
<evidence type="ECO:0000259" key="11">
    <source>
        <dbReference type="Pfam" id="PF02463"/>
    </source>
</evidence>
<feature type="coiled-coil region" evidence="10">
    <location>
        <begin position="169"/>
        <end position="196"/>
    </location>
</feature>
<dbReference type="NCBIfam" id="TIGR00634">
    <property type="entry name" value="recN"/>
    <property type="match status" value="1"/>
</dbReference>
<dbReference type="InterPro" id="IPR027417">
    <property type="entry name" value="P-loop_NTPase"/>
</dbReference>
<evidence type="ECO:0000256" key="5">
    <source>
        <dbReference type="ARBA" id="ARBA00022763"/>
    </source>
</evidence>
<dbReference type="PANTHER" id="PTHR11059:SF0">
    <property type="entry name" value="DNA REPAIR PROTEIN RECN"/>
    <property type="match status" value="1"/>
</dbReference>
<evidence type="ECO:0000313" key="12">
    <source>
        <dbReference type="EMBL" id="MDN0023731.1"/>
    </source>
</evidence>
<dbReference type="SUPFAM" id="SSF52540">
    <property type="entry name" value="P-loop containing nucleoside triphosphate hydrolases"/>
    <property type="match status" value="1"/>
</dbReference>
<dbReference type="PANTHER" id="PTHR11059">
    <property type="entry name" value="DNA REPAIR PROTEIN RECN"/>
    <property type="match status" value="1"/>
</dbReference>
<dbReference type="InterPro" id="IPR004604">
    <property type="entry name" value="DNA_recomb/repair_RecN"/>
</dbReference>
<keyword evidence="5 9" id="KW-0227">DNA damage</keyword>
<dbReference type="FunFam" id="3.40.50.300:FF:000319">
    <property type="entry name" value="DNA repair protein RecN"/>
    <property type="match status" value="1"/>
</dbReference>
<protein>
    <recommendedName>
        <fullName evidence="3 9">DNA repair protein RecN</fullName>
    </recommendedName>
    <alternativeName>
        <fullName evidence="8 9">Recombination protein N</fullName>
    </alternativeName>
</protein>
<keyword evidence="4" id="KW-0547">Nucleotide-binding</keyword>
<dbReference type="InterPro" id="IPR003395">
    <property type="entry name" value="RecF/RecN/SMC_N"/>
</dbReference>
<dbReference type="CDD" id="cd03241">
    <property type="entry name" value="ABC_RecN"/>
    <property type="match status" value="2"/>
</dbReference>
<dbReference type="GO" id="GO:0009432">
    <property type="term" value="P:SOS response"/>
    <property type="evidence" value="ECO:0007669"/>
    <property type="project" value="TreeGrafter"/>
</dbReference>
<dbReference type="GO" id="GO:0005524">
    <property type="term" value="F:ATP binding"/>
    <property type="evidence" value="ECO:0007669"/>
    <property type="project" value="UniProtKB-KW"/>
</dbReference>
<evidence type="ECO:0000256" key="6">
    <source>
        <dbReference type="ARBA" id="ARBA00022840"/>
    </source>
</evidence>
<name>A0AAW7JYF1_9BACT</name>
<evidence type="ECO:0000256" key="9">
    <source>
        <dbReference type="PIRNR" id="PIRNR003128"/>
    </source>
</evidence>
<evidence type="ECO:0000256" key="3">
    <source>
        <dbReference type="ARBA" id="ARBA00021315"/>
    </source>
</evidence>
<keyword evidence="6" id="KW-0067">ATP-binding</keyword>
<gene>
    <name evidence="13" type="primary">recN</name>
    <name evidence="12" type="ORF">QVN81_12005</name>
    <name evidence="13" type="ORF">QVN84_11045</name>
</gene>
<feature type="coiled-coil region" evidence="10">
    <location>
        <begin position="332"/>
        <end position="359"/>
    </location>
</feature>
<dbReference type="GO" id="GO:0006310">
    <property type="term" value="P:DNA recombination"/>
    <property type="evidence" value="ECO:0007669"/>
    <property type="project" value="InterPro"/>
</dbReference>
<evidence type="ECO:0000313" key="14">
    <source>
        <dbReference type="Proteomes" id="UP001167831"/>
    </source>
</evidence>
<evidence type="ECO:0000313" key="13">
    <source>
        <dbReference type="EMBL" id="MDN0026051.1"/>
    </source>
</evidence>
<dbReference type="Pfam" id="PF02463">
    <property type="entry name" value="SMC_N"/>
    <property type="match status" value="1"/>
</dbReference>